<evidence type="ECO:0000256" key="1">
    <source>
        <dbReference type="SAM" id="Phobius"/>
    </source>
</evidence>
<name>A0AAW2WV90_9LAMI</name>
<proteinExistence type="predicted"/>
<gene>
    <name evidence="2" type="ORF">Slati_2240300</name>
</gene>
<comment type="caution">
    <text evidence="2">The sequence shown here is derived from an EMBL/GenBank/DDBJ whole genome shotgun (WGS) entry which is preliminary data.</text>
</comment>
<reference evidence="2" key="2">
    <citation type="journal article" date="2024" name="Plant">
        <title>Genomic evolution and insights into agronomic trait innovations of Sesamum species.</title>
        <authorList>
            <person name="Miao H."/>
            <person name="Wang L."/>
            <person name="Qu L."/>
            <person name="Liu H."/>
            <person name="Sun Y."/>
            <person name="Le M."/>
            <person name="Wang Q."/>
            <person name="Wei S."/>
            <person name="Zheng Y."/>
            <person name="Lin W."/>
            <person name="Duan Y."/>
            <person name="Cao H."/>
            <person name="Xiong S."/>
            <person name="Wang X."/>
            <person name="Wei L."/>
            <person name="Li C."/>
            <person name="Ma Q."/>
            <person name="Ju M."/>
            <person name="Zhao R."/>
            <person name="Li G."/>
            <person name="Mu C."/>
            <person name="Tian Q."/>
            <person name="Mei H."/>
            <person name="Zhang T."/>
            <person name="Gao T."/>
            <person name="Zhang H."/>
        </authorList>
    </citation>
    <scope>NUCLEOTIDE SEQUENCE</scope>
    <source>
        <strain evidence="2">KEN1</strain>
    </source>
</reference>
<dbReference type="EMBL" id="JACGWN010000007">
    <property type="protein sequence ID" value="KAL0445176.1"/>
    <property type="molecule type" value="Genomic_DNA"/>
</dbReference>
<sequence length="153" mass="17586">MEHFTNLLAAKYEDCPQIFGTRLVSWIIHFHRACDKGPSLRTVGRSGLWHKDDRKACSFILASMTHEQYHGLDSIGSINAPHKVIYEAPNQHIGYATTEAFFEIKIIEGCVYIDMGLRRYLLWRSSGISMLMYNGMILHFLHPPFKPSIMNSK</sequence>
<dbReference type="AlphaFoldDB" id="A0AAW2WV90"/>
<protein>
    <submittedName>
        <fullName evidence="2">Uncharacterized protein</fullName>
    </submittedName>
</protein>
<keyword evidence="1" id="KW-0472">Membrane</keyword>
<organism evidence="2">
    <name type="scientific">Sesamum latifolium</name>
    <dbReference type="NCBI Taxonomy" id="2727402"/>
    <lineage>
        <taxon>Eukaryota</taxon>
        <taxon>Viridiplantae</taxon>
        <taxon>Streptophyta</taxon>
        <taxon>Embryophyta</taxon>
        <taxon>Tracheophyta</taxon>
        <taxon>Spermatophyta</taxon>
        <taxon>Magnoliopsida</taxon>
        <taxon>eudicotyledons</taxon>
        <taxon>Gunneridae</taxon>
        <taxon>Pentapetalae</taxon>
        <taxon>asterids</taxon>
        <taxon>lamiids</taxon>
        <taxon>Lamiales</taxon>
        <taxon>Pedaliaceae</taxon>
        <taxon>Sesamum</taxon>
    </lineage>
</organism>
<keyword evidence="1" id="KW-0812">Transmembrane</keyword>
<keyword evidence="1" id="KW-1133">Transmembrane helix</keyword>
<feature type="transmembrane region" description="Helical" evidence="1">
    <location>
        <begin position="121"/>
        <end position="141"/>
    </location>
</feature>
<accession>A0AAW2WV90</accession>
<reference evidence="2" key="1">
    <citation type="submission" date="2020-06" db="EMBL/GenBank/DDBJ databases">
        <authorList>
            <person name="Li T."/>
            <person name="Hu X."/>
            <person name="Zhang T."/>
            <person name="Song X."/>
            <person name="Zhang H."/>
            <person name="Dai N."/>
            <person name="Sheng W."/>
            <person name="Hou X."/>
            <person name="Wei L."/>
        </authorList>
    </citation>
    <scope>NUCLEOTIDE SEQUENCE</scope>
    <source>
        <strain evidence="2">KEN1</strain>
        <tissue evidence="2">Leaf</tissue>
    </source>
</reference>
<evidence type="ECO:0000313" key="2">
    <source>
        <dbReference type="EMBL" id="KAL0445176.1"/>
    </source>
</evidence>